<reference evidence="2" key="1">
    <citation type="submission" date="2022-12" db="EMBL/GenBank/DDBJ databases">
        <title>New Phytohabitans aurantiacus sp. RD004123 nov., an actinomycete isolated from soil.</title>
        <authorList>
            <person name="Triningsih D.W."/>
            <person name="Harunari E."/>
            <person name="Igarashi Y."/>
        </authorList>
    </citation>
    <scope>NUCLEOTIDE SEQUENCE</scope>
    <source>
        <strain evidence="2">RD004123</strain>
    </source>
</reference>
<protein>
    <submittedName>
        <fullName evidence="2">Uncharacterized protein</fullName>
    </submittedName>
</protein>
<name>A0ABQ5RAL3_9ACTN</name>
<sequence length="100" mass="10928">MIAADVSARSRLRAAIPVLSRWILKWSLPSWTTARVRSDVDSANRGPWRCASPTRASDVGMVGRPLHLGSGARWDRAAANRLRAQPYPSRAPARPFAGHG</sequence>
<feature type="region of interest" description="Disordered" evidence="1">
    <location>
        <begin position="81"/>
        <end position="100"/>
    </location>
</feature>
<accession>A0ABQ5RAL3</accession>
<evidence type="ECO:0000313" key="3">
    <source>
        <dbReference type="Proteomes" id="UP001144280"/>
    </source>
</evidence>
<evidence type="ECO:0000256" key="1">
    <source>
        <dbReference type="SAM" id="MobiDB-lite"/>
    </source>
</evidence>
<evidence type="ECO:0000313" key="2">
    <source>
        <dbReference type="EMBL" id="GLI03705.1"/>
    </source>
</evidence>
<dbReference type="EMBL" id="BSDI01000096">
    <property type="protein sequence ID" value="GLI03705.1"/>
    <property type="molecule type" value="Genomic_DNA"/>
</dbReference>
<organism evidence="2 3">
    <name type="scientific">Phytohabitans aurantiacus</name>
    <dbReference type="NCBI Taxonomy" id="3016789"/>
    <lineage>
        <taxon>Bacteria</taxon>
        <taxon>Bacillati</taxon>
        <taxon>Actinomycetota</taxon>
        <taxon>Actinomycetes</taxon>
        <taxon>Micromonosporales</taxon>
        <taxon>Micromonosporaceae</taxon>
    </lineage>
</organism>
<keyword evidence="3" id="KW-1185">Reference proteome</keyword>
<comment type="caution">
    <text evidence="2">The sequence shown here is derived from an EMBL/GenBank/DDBJ whole genome shotgun (WGS) entry which is preliminary data.</text>
</comment>
<dbReference type="Proteomes" id="UP001144280">
    <property type="component" value="Unassembled WGS sequence"/>
</dbReference>
<proteinExistence type="predicted"/>
<gene>
    <name evidence="2" type="ORF">Pa4123_89840</name>
</gene>